<feature type="binding site" evidence="8">
    <location>
        <position position="96"/>
    </location>
    <ligand>
        <name>ATP</name>
        <dbReference type="ChEBI" id="CHEBI:30616"/>
    </ligand>
</feature>
<feature type="binding site" evidence="8">
    <location>
        <position position="128"/>
    </location>
    <ligand>
        <name>ATP</name>
        <dbReference type="ChEBI" id="CHEBI:30616"/>
    </ligand>
</feature>
<evidence type="ECO:0000313" key="9">
    <source>
        <dbReference type="EMBL" id="ASJ74824.1"/>
    </source>
</evidence>
<feature type="binding site" evidence="8">
    <location>
        <position position="257"/>
    </location>
    <ligand>
        <name>Mg(2+)</name>
        <dbReference type="ChEBI" id="CHEBI:18420"/>
    </ligand>
</feature>
<evidence type="ECO:0000256" key="1">
    <source>
        <dbReference type="ARBA" id="ARBA00009747"/>
    </source>
</evidence>
<dbReference type="NCBIfam" id="NF000658">
    <property type="entry name" value="PRK00029.1"/>
    <property type="match status" value="1"/>
</dbReference>
<dbReference type="EMBL" id="CP018632">
    <property type="protein sequence ID" value="ASJ74824.1"/>
    <property type="molecule type" value="Genomic_DNA"/>
</dbReference>
<comment type="cofactor">
    <cofactor evidence="8">
        <name>Mg(2+)</name>
        <dbReference type="ChEBI" id="CHEBI:18420"/>
    </cofactor>
    <cofactor evidence="8">
        <name>Mn(2+)</name>
        <dbReference type="ChEBI" id="CHEBI:29035"/>
    </cofactor>
</comment>
<comment type="catalytic activity">
    <reaction evidence="8">
        <text>L-threonyl-[protein] + ATP = 3-O-(5'-adenylyl)-L-threonyl-[protein] + diphosphate</text>
        <dbReference type="Rhea" id="RHEA:54292"/>
        <dbReference type="Rhea" id="RHEA-COMP:11060"/>
        <dbReference type="Rhea" id="RHEA-COMP:13847"/>
        <dbReference type="ChEBI" id="CHEBI:30013"/>
        <dbReference type="ChEBI" id="CHEBI:30616"/>
        <dbReference type="ChEBI" id="CHEBI:33019"/>
        <dbReference type="ChEBI" id="CHEBI:138113"/>
        <dbReference type="EC" id="2.7.7.108"/>
    </reaction>
</comment>
<feature type="binding site" evidence="8">
    <location>
        <position position="129"/>
    </location>
    <ligand>
        <name>ATP</name>
        <dbReference type="ChEBI" id="CHEBI:30616"/>
    </ligand>
</feature>
<evidence type="ECO:0000256" key="7">
    <source>
        <dbReference type="ARBA" id="ARBA00022842"/>
    </source>
</evidence>
<evidence type="ECO:0000256" key="8">
    <source>
        <dbReference type="HAMAP-Rule" id="MF_00692"/>
    </source>
</evidence>
<comment type="function">
    <text evidence="8">Nucleotidyltransferase involved in the post-translational modification of proteins. It can catalyze the addition of adenosine monophosphate (AMP) or uridine monophosphate (UMP) to a protein, resulting in modifications known as AMPylation and UMPylation.</text>
</comment>
<dbReference type="InterPro" id="IPR003846">
    <property type="entry name" value="SelO"/>
</dbReference>
<dbReference type="GO" id="GO:0030145">
    <property type="term" value="F:manganese ion binding"/>
    <property type="evidence" value="ECO:0007669"/>
    <property type="project" value="UniProtKB-UniRule"/>
</dbReference>
<keyword evidence="7 8" id="KW-0460">Magnesium</keyword>
<dbReference type="EC" id="2.7.7.108" evidence="8"/>
<keyword evidence="6 8" id="KW-0067">ATP-binding</keyword>
<feature type="binding site" evidence="8">
    <location>
        <position position="266"/>
    </location>
    <ligand>
        <name>Mg(2+)</name>
        <dbReference type="ChEBI" id="CHEBI:18420"/>
    </ligand>
</feature>
<evidence type="ECO:0000313" key="10">
    <source>
        <dbReference type="Proteomes" id="UP000250079"/>
    </source>
</evidence>
<reference evidence="9 10" key="1">
    <citation type="submission" date="2016-12" db="EMBL/GenBank/DDBJ databases">
        <authorList>
            <person name="Song W.-J."/>
            <person name="Kurnit D.M."/>
        </authorList>
    </citation>
    <scope>NUCLEOTIDE SEQUENCE [LARGE SCALE GENOMIC DNA]</scope>
    <source>
        <strain evidence="9 10">IMCC3135</strain>
    </source>
</reference>
<evidence type="ECO:0000256" key="6">
    <source>
        <dbReference type="ARBA" id="ARBA00022840"/>
    </source>
</evidence>
<comment type="catalytic activity">
    <reaction evidence="8">
        <text>L-seryl-[protein] + UTP = O-(5'-uridylyl)-L-seryl-[protein] + diphosphate</text>
        <dbReference type="Rhea" id="RHEA:64604"/>
        <dbReference type="Rhea" id="RHEA-COMP:9863"/>
        <dbReference type="Rhea" id="RHEA-COMP:16635"/>
        <dbReference type="ChEBI" id="CHEBI:29999"/>
        <dbReference type="ChEBI" id="CHEBI:33019"/>
        <dbReference type="ChEBI" id="CHEBI:46398"/>
        <dbReference type="ChEBI" id="CHEBI:156051"/>
    </reaction>
</comment>
<feature type="binding site" evidence="8">
    <location>
        <position position="187"/>
    </location>
    <ligand>
        <name>ATP</name>
        <dbReference type="ChEBI" id="CHEBI:30616"/>
    </ligand>
</feature>
<name>A0A2Z2P4R6_9GAMM</name>
<dbReference type="KEGG" id="gai:IMCC3135_23775"/>
<gene>
    <name evidence="8" type="primary">ydiU</name>
    <name evidence="8" type="synonym">selO</name>
    <name evidence="9" type="ORF">IMCC3135_23775</name>
</gene>
<feature type="binding site" evidence="8">
    <location>
        <position position="266"/>
    </location>
    <ligand>
        <name>ATP</name>
        <dbReference type="ChEBI" id="CHEBI:30616"/>
    </ligand>
</feature>
<dbReference type="EC" id="2.7.7.-" evidence="8"/>
<proteinExistence type="inferred from homology"/>
<comment type="similarity">
    <text evidence="1 8">Belongs to the SELO family.</text>
</comment>
<feature type="binding site" evidence="8">
    <location>
        <position position="116"/>
    </location>
    <ligand>
        <name>ATP</name>
        <dbReference type="ChEBI" id="CHEBI:30616"/>
    </ligand>
</feature>
<dbReference type="GO" id="GO:0005524">
    <property type="term" value="F:ATP binding"/>
    <property type="evidence" value="ECO:0007669"/>
    <property type="project" value="UniProtKB-UniRule"/>
</dbReference>
<dbReference type="RefSeq" id="WP_088919807.1">
    <property type="nucleotide sequence ID" value="NZ_CP018632.1"/>
</dbReference>
<keyword evidence="4 8" id="KW-0479">Metal-binding</keyword>
<sequence>MPSTPDSVNIPFDNSYSALAPEFHQHLNPTPVSHPELIIVNDELAAQLGIEASELRSEAGISLLAGNSVHPDSTPIAMAYAGHQFGNWVPQLGDGRALLLGEVIDTQGVRRDIQLKGAGRTPYSRGGDGRNWIGPVLREYVVSEAMAALGVPTTRALAAVTTGDHVMREQGALPGAILTRVARSHIRVGTFQYFAARQNQTAIEQLIQHVIARHYPEAAQAENPTLALLDAVIEAQASLVSHWQSIGFIHGVMNTDNSSISGDTIDYGPCAFMDTYSADKVFSSIDRGARYAYQNQPRITQWNLVNFAQCLLSLLHEDQEEAVKLAQASINRFDEYFVAYYLQRMRAKLGLTTEQDDDLALISSLLTLMENNALDFTVTFRQLTHRSASDPFAPGGKLYDWHLRWQQRIDLQAEIIQDAQDTAQDTDEDQLNGKKPAIDPALLTAAHEAAIKLMEQSNPAIIPRNHQVEAVIAAALDNNDFAPFHTLLEAVTQPFDSAHENGIFAAPPAPEETVTQTFCGT</sequence>
<dbReference type="PANTHER" id="PTHR32057">
    <property type="entry name" value="PROTEIN ADENYLYLTRANSFERASE SELO, MITOCHONDRIAL"/>
    <property type="match status" value="1"/>
</dbReference>
<organism evidence="9 10">
    <name type="scientific">Granulosicoccus antarcticus IMCC3135</name>
    <dbReference type="NCBI Taxonomy" id="1192854"/>
    <lineage>
        <taxon>Bacteria</taxon>
        <taxon>Pseudomonadati</taxon>
        <taxon>Pseudomonadota</taxon>
        <taxon>Gammaproteobacteria</taxon>
        <taxon>Chromatiales</taxon>
        <taxon>Granulosicoccaceae</taxon>
        <taxon>Granulosicoccus</taxon>
    </lineage>
</organism>
<comment type="catalytic activity">
    <reaction evidence="8">
        <text>L-seryl-[protein] + ATP = 3-O-(5'-adenylyl)-L-seryl-[protein] + diphosphate</text>
        <dbReference type="Rhea" id="RHEA:58120"/>
        <dbReference type="Rhea" id="RHEA-COMP:9863"/>
        <dbReference type="Rhea" id="RHEA-COMP:15073"/>
        <dbReference type="ChEBI" id="CHEBI:29999"/>
        <dbReference type="ChEBI" id="CHEBI:30616"/>
        <dbReference type="ChEBI" id="CHEBI:33019"/>
        <dbReference type="ChEBI" id="CHEBI:142516"/>
        <dbReference type="EC" id="2.7.7.108"/>
    </reaction>
</comment>
<dbReference type="GO" id="GO:0070733">
    <property type="term" value="F:AMPylase activity"/>
    <property type="evidence" value="ECO:0007669"/>
    <property type="project" value="UniProtKB-EC"/>
</dbReference>
<feature type="binding site" evidence="8">
    <location>
        <position position="95"/>
    </location>
    <ligand>
        <name>ATP</name>
        <dbReference type="ChEBI" id="CHEBI:30616"/>
    </ligand>
</feature>
<dbReference type="HAMAP" id="MF_00692">
    <property type="entry name" value="SelO"/>
    <property type="match status" value="1"/>
</dbReference>
<comment type="catalytic activity">
    <reaction evidence="8">
        <text>L-histidyl-[protein] + UTP = N(tele)-(5'-uridylyl)-L-histidyl-[protein] + diphosphate</text>
        <dbReference type="Rhea" id="RHEA:83891"/>
        <dbReference type="Rhea" id="RHEA-COMP:9745"/>
        <dbReference type="Rhea" id="RHEA-COMP:20239"/>
        <dbReference type="ChEBI" id="CHEBI:29979"/>
        <dbReference type="ChEBI" id="CHEBI:33019"/>
        <dbReference type="ChEBI" id="CHEBI:46398"/>
        <dbReference type="ChEBI" id="CHEBI:233474"/>
    </reaction>
</comment>
<feature type="active site" description="Proton acceptor" evidence="8">
    <location>
        <position position="256"/>
    </location>
</feature>
<protein>
    <recommendedName>
        <fullName evidence="8">Protein nucleotidyltransferase YdiU</fullName>
        <ecNumber evidence="8">2.7.7.-</ecNumber>
    </recommendedName>
    <alternativeName>
        <fullName evidence="8">Protein adenylyltransferase YdiU</fullName>
        <ecNumber evidence="8">2.7.7.108</ecNumber>
    </alternativeName>
    <alternativeName>
        <fullName evidence="8">Protein uridylyltransferase YdiU</fullName>
        <ecNumber evidence="8">2.7.7.-</ecNumber>
    </alternativeName>
</protein>
<keyword evidence="10" id="KW-1185">Reference proteome</keyword>
<evidence type="ECO:0000256" key="2">
    <source>
        <dbReference type="ARBA" id="ARBA00022679"/>
    </source>
</evidence>
<evidence type="ECO:0000256" key="3">
    <source>
        <dbReference type="ARBA" id="ARBA00022695"/>
    </source>
</evidence>
<evidence type="ECO:0000256" key="4">
    <source>
        <dbReference type="ARBA" id="ARBA00022723"/>
    </source>
</evidence>
<keyword evidence="5 8" id="KW-0547">Nucleotide-binding</keyword>
<dbReference type="Proteomes" id="UP000250079">
    <property type="component" value="Chromosome"/>
</dbReference>
<keyword evidence="8" id="KW-0464">Manganese</keyword>
<dbReference type="GO" id="GO:0000287">
    <property type="term" value="F:magnesium ion binding"/>
    <property type="evidence" value="ECO:0007669"/>
    <property type="project" value="UniProtKB-UniRule"/>
</dbReference>
<dbReference type="AlphaFoldDB" id="A0A2Z2P4R6"/>
<comment type="catalytic activity">
    <reaction evidence="8">
        <text>L-tyrosyl-[protein] + UTP = O-(5'-uridylyl)-L-tyrosyl-[protein] + diphosphate</text>
        <dbReference type="Rhea" id="RHEA:83887"/>
        <dbReference type="Rhea" id="RHEA-COMP:10136"/>
        <dbReference type="Rhea" id="RHEA-COMP:20238"/>
        <dbReference type="ChEBI" id="CHEBI:33019"/>
        <dbReference type="ChEBI" id="CHEBI:46398"/>
        <dbReference type="ChEBI" id="CHEBI:46858"/>
        <dbReference type="ChEBI" id="CHEBI:90602"/>
    </reaction>
</comment>
<feature type="binding site" evidence="8">
    <location>
        <position position="93"/>
    </location>
    <ligand>
        <name>ATP</name>
        <dbReference type="ChEBI" id="CHEBI:30616"/>
    </ligand>
</feature>
<accession>A0A2Z2P4R6</accession>
<dbReference type="OrthoDB" id="9776281at2"/>
<dbReference type="Pfam" id="PF02696">
    <property type="entry name" value="SelO"/>
    <property type="match status" value="1"/>
</dbReference>
<dbReference type="PANTHER" id="PTHR32057:SF14">
    <property type="entry name" value="PROTEIN ADENYLYLTRANSFERASE SELO, MITOCHONDRIAL"/>
    <property type="match status" value="1"/>
</dbReference>
<keyword evidence="3 8" id="KW-0548">Nucleotidyltransferase</keyword>
<evidence type="ECO:0000256" key="5">
    <source>
        <dbReference type="ARBA" id="ARBA00022741"/>
    </source>
</evidence>
<keyword evidence="2 8" id="KW-0808">Transferase</keyword>
<comment type="catalytic activity">
    <reaction evidence="8">
        <text>L-tyrosyl-[protein] + ATP = O-(5'-adenylyl)-L-tyrosyl-[protein] + diphosphate</text>
        <dbReference type="Rhea" id="RHEA:54288"/>
        <dbReference type="Rhea" id="RHEA-COMP:10136"/>
        <dbReference type="Rhea" id="RHEA-COMP:13846"/>
        <dbReference type="ChEBI" id="CHEBI:30616"/>
        <dbReference type="ChEBI" id="CHEBI:33019"/>
        <dbReference type="ChEBI" id="CHEBI:46858"/>
        <dbReference type="ChEBI" id="CHEBI:83624"/>
        <dbReference type="EC" id="2.7.7.108"/>
    </reaction>
</comment>
<feature type="binding site" evidence="8">
    <location>
        <position position="180"/>
    </location>
    <ligand>
        <name>ATP</name>
        <dbReference type="ChEBI" id="CHEBI:30616"/>
    </ligand>
</feature>